<evidence type="ECO:0000256" key="3">
    <source>
        <dbReference type="ARBA" id="ARBA00022801"/>
    </source>
</evidence>
<gene>
    <name evidence="7" type="ORF">ODE01S_21140</name>
</gene>
<evidence type="ECO:0000256" key="2">
    <source>
        <dbReference type="ARBA" id="ARBA00022741"/>
    </source>
</evidence>
<dbReference type="OrthoDB" id="9778292at2"/>
<dbReference type="SMART" id="SM00382">
    <property type="entry name" value="AAA"/>
    <property type="match status" value="1"/>
</dbReference>
<evidence type="ECO:0000313" key="8">
    <source>
        <dbReference type="Proteomes" id="UP000321827"/>
    </source>
</evidence>
<dbReference type="GO" id="GO:0003924">
    <property type="term" value="F:GTPase activity"/>
    <property type="evidence" value="ECO:0007669"/>
    <property type="project" value="InterPro"/>
</dbReference>
<dbReference type="RefSeq" id="WP_147148636.1">
    <property type="nucleotide sequence ID" value="NZ_BJXN01000018.1"/>
</dbReference>
<keyword evidence="7" id="KW-0418">Kinase</keyword>
<keyword evidence="2" id="KW-0547">Nucleotide-binding</keyword>
<sequence length="313" mass="33175">MDVVRAFHERDRRALARALTWVESGLPEGEELLKAARGQGHARVVGLTGSPGAGKSTLADRLIEAVRARGDTVAVLAVDPSSPFTGGAILGDRIRMMRHHKDEGVFIRSMASRGSLGGLAGATVAALALLEAFGFDWVFLETVGVGQSEVDIARVADTTVLVLTPAAGDAVQAFKAGVMEIADLIVVNKFDLPGGERVVQELKATLEFAPPRPAGWQVPVLTTVAQSGQGTEELLEAVEAHHQHLERHGLLEPHRIERARFEIASVIQALGQESARKSDALVREVAAGRLSPREAAGRLVARALEAPDQGGEA</sequence>
<dbReference type="InterPro" id="IPR005129">
    <property type="entry name" value="GTPase_ArgK"/>
</dbReference>
<comment type="similarity">
    <text evidence="1">Belongs to the SIMIBI class G3E GTPase family. ArgK/MeaB subfamily.</text>
</comment>
<protein>
    <submittedName>
        <fullName evidence="7">LAO/AO transport system kinase</fullName>
    </submittedName>
</protein>
<dbReference type="CDD" id="cd03114">
    <property type="entry name" value="MMAA-like"/>
    <property type="match status" value="1"/>
</dbReference>
<dbReference type="Proteomes" id="UP000321827">
    <property type="component" value="Unassembled WGS sequence"/>
</dbReference>
<dbReference type="InterPro" id="IPR003593">
    <property type="entry name" value="AAA+_ATPase"/>
</dbReference>
<evidence type="ECO:0000313" key="7">
    <source>
        <dbReference type="EMBL" id="GEM90680.1"/>
    </source>
</evidence>
<keyword evidence="3" id="KW-0378">Hydrolase</keyword>
<dbReference type="Pfam" id="PF03308">
    <property type="entry name" value="MeaB"/>
    <property type="match status" value="1"/>
</dbReference>
<reference evidence="7 8" key="1">
    <citation type="submission" date="2019-07" db="EMBL/GenBank/DDBJ databases">
        <title>Whole genome shotgun sequence of Oceanithermus desulfurans NBRC 100063.</title>
        <authorList>
            <person name="Hosoyama A."/>
            <person name="Uohara A."/>
            <person name="Ohji S."/>
            <person name="Ichikawa N."/>
        </authorList>
    </citation>
    <scope>NUCLEOTIDE SEQUENCE [LARGE SCALE GENOMIC DNA]</scope>
    <source>
        <strain evidence="7 8">NBRC 100063</strain>
    </source>
</reference>
<accession>A0A511RM00</accession>
<keyword evidence="7" id="KW-0808">Transferase</keyword>
<evidence type="ECO:0000256" key="1">
    <source>
        <dbReference type="ARBA" id="ARBA00009625"/>
    </source>
</evidence>
<dbReference type="PANTHER" id="PTHR43087:SF1">
    <property type="entry name" value="LAO_AO TRANSPORT SYSTEM ATPASE"/>
    <property type="match status" value="1"/>
</dbReference>
<dbReference type="GO" id="GO:0005525">
    <property type="term" value="F:GTP binding"/>
    <property type="evidence" value="ECO:0007669"/>
    <property type="project" value="UniProtKB-KW"/>
</dbReference>
<organism evidence="7 8">
    <name type="scientific">Oceanithermus desulfurans NBRC 100063</name>
    <dbReference type="NCBI Taxonomy" id="1227550"/>
    <lineage>
        <taxon>Bacteria</taxon>
        <taxon>Thermotogati</taxon>
        <taxon>Deinococcota</taxon>
        <taxon>Deinococci</taxon>
        <taxon>Thermales</taxon>
        <taxon>Thermaceae</taxon>
        <taxon>Oceanithermus</taxon>
    </lineage>
</organism>
<dbReference type="EMBL" id="BJXN01000018">
    <property type="protein sequence ID" value="GEM90680.1"/>
    <property type="molecule type" value="Genomic_DNA"/>
</dbReference>
<feature type="domain" description="AAA+ ATPase" evidence="6">
    <location>
        <begin position="41"/>
        <end position="192"/>
    </location>
</feature>
<dbReference type="PANTHER" id="PTHR43087">
    <property type="entry name" value="LYSINE/ARGININE/ORNITHINE TRANSPORT SYSTEM KINASE"/>
    <property type="match status" value="1"/>
</dbReference>
<evidence type="ECO:0000259" key="6">
    <source>
        <dbReference type="SMART" id="SM00382"/>
    </source>
</evidence>
<name>A0A511RM00_9DEIN</name>
<dbReference type="SUPFAM" id="SSF52540">
    <property type="entry name" value="P-loop containing nucleoside triphosphate hydrolases"/>
    <property type="match status" value="1"/>
</dbReference>
<dbReference type="Gene3D" id="3.40.50.300">
    <property type="entry name" value="P-loop containing nucleotide triphosphate hydrolases"/>
    <property type="match status" value="1"/>
</dbReference>
<evidence type="ECO:0000256" key="5">
    <source>
        <dbReference type="ARBA" id="ARBA00023186"/>
    </source>
</evidence>
<evidence type="ECO:0000256" key="4">
    <source>
        <dbReference type="ARBA" id="ARBA00023134"/>
    </source>
</evidence>
<dbReference type="NCBIfam" id="TIGR00750">
    <property type="entry name" value="lao"/>
    <property type="match status" value="1"/>
</dbReference>
<dbReference type="AlphaFoldDB" id="A0A511RM00"/>
<dbReference type="GO" id="GO:0016301">
    <property type="term" value="F:kinase activity"/>
    <property type="evidence" value="ECO:0007669"/>
    <property type="project" value="UniProtKB-KW"/>
</dbReference>
<keyword evidence="5" id="KW-0143">Chaperone</keyword>
<proteinExistence type="inferred from homology"/>
<keyword evidence="4" id="KW-0342">GTP-binding</keyword>
<comment type="caution">
    <text evidence="7">The sequence shown here is derived from an EMBL/GenBank/DDBJ whole genome shotgun (WGS) entry which is preliminary data.</text>
</comment>
<dbReference type="InterPro" id="IPR052040">
    <property type="entry name" value="GTPase/Isobutyryl-CoA_mutase"/>
</dbReference>
<dbReference type="InterPro" id="IPR027417">
    <property type="entry name" value="P-loop_NTPase"/>
</dbReference>